<evidence type="ECO:0000313" key="2">
    <source>
        <dbReference type="Proteomes" id="UP000736335"/>
    </source>
</evidence>
<evidence type="ECO:0000313" key="1">
    <source>
        <dbReference type="EMBL" id="KAF9777356.1"/>
    </source>
</evidence>
<gene>
    <name evidence="1" type="ORF">BJ322DRAFT_1025811</name>
</gene>
<feature type="non-terminal residue" evidence="1">
    <location>
        <position position="1"/>
    </location>
</feature>
<dbReference type="Proteomes" id="UP000736335">
    <property type="component" value="Unassembled WGS sequence"/>
</dbReference>
<keyword evidence="2" id="KW-1185">Reference proteome</keyword>
<reference evidence="1" key="1">
    <citation type="journal article" date="2020" name="Nat. Commun.">
        <title>Large-scale genome sequencing of mycorrhizal fungi provides insights into the early evolution of symbiotic traits.</title>
        <authorList>
            <person name="Miyauchi S."/>
            <person name="Kiss E."/>
            <person name="Kuo A."/>
            <person name="Drula E."/>
            <person name="Kohler A."/>
            <person name="Sanchez-Garcia M."/>
            <person name="Morin E."/>
            <person name="Andreopoulos B."/>
            <person name="Barry K.W."/>
            <person name="Bonito G."/>
            <person name="Buee M."/>
            <person name="Carver A."/>
            <person name="Chen C."/>
            <person name="Cichocki N."/>
            <person name="Clum A."/>
            <person name="Culley D."/>
            <person name="Crous P.W."/>
            <person name="Fauchery L."/>
            <person name="Girlanda M."/>
            <person name="Hayes R.D."/>
            <person name="Keri Z."/>
            <person name="LaButti K."/>
            <person name="Lipzen A."/>
            <person name="Lombard V."/>
            <person name="Magnuson J."/>
            <person name="Maillard F."/>
            <person name="Murat C."/>
            <person name="Nolan M."/>
            <person name="Ohm R.A."/>
            <person name="Pangilinan J."/>
            <person name="Pereira M.F."/>
            <person name="Perotto S."/>
            <person name="Peter M."/>
            <person name="Pfister S."/>
            <person name="Riley R."/>
            <person name="Sitrit Y."/>
            <person name="Stielow J.B."/>
            <person name="Szollosi G."/>
            <person name="Zifcakova L."/>
            <person name="Stursova M."/>
            <person name="Spatafora J.W."/>
            <person name="Tedersoo L."/>
            <person name="Vaario L.M."/>
            <person name="Yamada A."/>
            <person name="Yan M."/>
            <person name="Wang P."/>
            <person name="Xu J."/>
            <person name="Bruns T."/>
            <person name="Baldrian P."/>
            <person name="Vilgalys R."/>
            <person name="Dunand C."/>
            <person name="Henrissat B."/>
            <person name="Grigoriev I.V."/>
            <person name="Hibbett D."/>
            <person name="Nagy L.G."/>
            <person name="Martin F.M."/>
        </authorList>
    </citation>
    <scope>NUCLEOTIDE SEQUENCE</scope>
    <source>
        <strain evidence="1">UH-Tt-Lm1</strain>
    </source>
</reference>
<accession>A0A9P6H1B9</accession>
<comment type="caution">
    <text evidence="1">The sequence shown here is derived from an EMBL/GenBank/DDBJ whole genome shotgun (WGS) entry which is preliminary data.</text>
</comment>
<protein>
    <submittedName>
        <fullName evidence="1">Uncharacterized protein</fullName>
    </submittedName>
</protein>
<dbReference type="EMBL" id="WIUZ02000046">
    <property type="protein sequence ID" value="KAF9777356.1"/>
    <property type="molecule type" value="Genomic_DNA"/>
</dbReference>
<reference evidence="1" key="2">
    <citation type="submission" date="2020-11" db="EMBL/GenBank/DDBJ databases">
        <authorList>
            <consortium name="DOE Joint Genome Institute"/>
            <person name="Kuo A."/>
            <person name="Miyauchi S."/>
            <person name="Kiss E."/>
            <person name="Drula E."/>
            <person name="Kohler A."/>
            <person name="Sanchez-Garcia M."/>
            <person name="Andreopoulos B."/>
            <person name="Barry K.W."/>
            <person name="Bonito G."/>
            <person name="Buee M."/>
            <person name="Carver A."/>
            <person name="Chen C."/>
            <person name="Cichocki N."/>
            <person name="Clum A."/>
            <person name="Culley D."/>
            <person name="Crous P.W."/>
            <person name="Fauchery L."/>
            <person name="Girlanda M."/>
            <person name="Hayes R."/>
            <person name="Keri Z."/>
            <person name="Labutti K."/>
            <person name="Lipzen A."/>
            <person name="Lombard V."/>
            <person name="Magnuson J."/>
            <person name="Maillard F."/>
            <person name="Morin E."/>
            <person name="Murat C."/>
            <person name="Nolan M."/>
            <person name="Ohm R."/>
            <person name="Pangilinan J."/>
            <person name="Pereira M."/>
            <person name="Perotto S."/>
            <person name="Peter M."/>
            <person name="Riley R."/>
            <person name="Sitrit Y."/>
            <person name="Stielow B."/>
            <person name="Szollosi G."/>
            <person name="Zifcakova L."/>
            <person name="Stursova M."/>
            <person name="Spatafora J.W."/>
            <person name="Tedersoo L."/>
            <person name="Vaario L.-M."/>
            <person name="Yamada A."/>
            <person name="Yan M."/>
            <person name="Wang P."/>
            <person name="Xu J."/>
            <person name="Bruns T."/>
            <person name="Baldrian P."/>
            <person name="Vilgalys R."/>
            <person name="Henrissat B."/>
            <person name="Grigoriev I.V."/>
            <person name="Hibbett D."/>
            <person name="Nagy L.G."/>
            <person name="Martin F.M."/>
        </authorList>
    </citation>
    <scope>NUCLEOTIDE SEQUENCE</scope>
    <source>
        <strain evidence="1">UH-Tt-Lm1</strain>
    </source>
</reference>
<organism evidence="1 2">
    <name type="scientific">Thelephora terrestris</name>
    <dbReference type="NCBI Taxonomy" id="56493"/>
    <lineage>
        <taxon>Eukaryota</taxon>
        <taxon>Fungi</taxon>
        <taxon>Dikarya</taxon>
        <taxon>Basidiomycota</taxon>
        <taxon>Agaricomycotina</taxon>
        <taxon>Agaricomycetes</taxon>
        <taxon>Thelephorales</taxon>
        <taxon>Thelephoraceae</taxon>
        <taxon>Thelephora</taxon>
    </lineage>
</organism>
<name>A0A9P6H1B9_9AGAM</name>
<sequence length="142" mass="15536">EEPDIAGGYALVKRYRWVATIKGIRAALPGNVEVGSGWLTNEWALRFDGTFEGRKMLEHLISPLGARAAGAWAQGDWVWEVDRQRSNSTVTWFRLLRSSGVYSLPLEPTTPGPVSAISVASPSMGSPGLATGNQRRFSFMAR</sequence>
<proteinExistence type="predicted"/>
<dbReference type="AlphaFoldDB" id="A0A9P6H1B9"/>